<proteinExistence type="predicted"/>
<protein>
    <recommendedName>
        <fullName evidence="4">Asparagine synthetase domain-containing protein</fullName>
    </recommendedName>
</protein>
<feature type="coiled-coil region" evidence="1">
    <location>
        <begin position="594"/>
        <end position="621"/>
    </location>
</feature>
<dbReference type="EMBL" id="JBHSEU010000021">
    <property type="protein sequence ID" value="MFC4539795.1"/>
    <property type="molecule type" value="Genomic_DNA"/>
</dbReference>
<name>A0ABV9D3F2_9GAMM</name>
<keyword evidence="1" id="KW-0175">Coiled coil</keyword>
<accession>A0ABV9D3F2</accession>
<dbReference type="Proteomes" id="UP001596030">
    <property type="component" value="Unassembled WGS sequence"/>
</dbReference>
<organism evidence="2 3">
    <name type="scientific">Chromohalobacter sarecensis</name>
    <dbReference type="NCBI Taxonomy" id="245294"/>
    <lineage>
        <taxon>Bacteria</taxon>
        <taxon>Pseudomonadati</taxon>
        <taxon>Pseudomonadota</taxon>
        <taxon>Gammaproteobacteria</taxon>
        <taxon>Oceanospirillales</taxon>
        <taxon>Halomonadaceae</taxon>
        <taxon>Chromohalobacter</taxon>
    </lineage>
</organism>
<reference evidence="3" key="1">
    <citation type="journal article" date="2019" name="Int. J. Syst. Evol. Microbiol.">
        <title>The Global Catalogue of Microorganisms (GCM) 10K type strain sequencing project: providing services to taxonomists for standard genome sequencing and annotation.</title>
        <authorList>
            <consortium name="The Broad Institute Genomics Platform"/>
            <consortium name="The Broad Institute Genome Sequencing Center for Infectious Disease"/>
            <person name="Wu L."/>
            <person name="Ma J."/>
        </authorList>
    </citation>
    <scope>NUCLEOTIDE SEQUENCE [LARGE SCALE GENOMIC DNA]</scope>
    <source>
        <strain evidence="3">CGMCC 1.12121</strain>
    </source>
</reference>
<sequence length="766" mass="86645">MSSFKIDALDLRKFLPREPVSTQYKNCGEGEIAVFSYGAALDKTIKILDKGFLFVQGYIPNSKLDGLVRELLSKKSANAVDFPESFCALLFYNNSFSFMSSVTAADQLFFYEGNDGFYVTNRHNLLGAVRESLTLRKESFWWMAGRTHIGDSGTYWNEISRSRPFRKYFYENGLNEVKPDYRHLFEPIPNEDLGSVMEEATTYFKNVFDQVSASKRLSLTGGKDSRGILGLLSGTDHGASLKINTTGNFFSPDVMAATKLTDSLGLSGQHSINRPKLSQTPGDYAEKIAEDLYLDFVGKSLADISKFSFSGELVTGGHEVGIKSPLNARGLEEFVKNRRFWCDDRGVLRKNEKEFLTKKYQKSLTELLSEVPVRSYDKIEGLEFRVMNRNSPSITASHIGGSQIHPFYDGKLLRLVCGMSEEAIKNHYIPYFFSSLAKEDIVSKRFADDAWPSELPGFLKKYGLVNNGRNPVPVTPYEFKNYFPAEKKFGMFSQRLELCELSASNIYSYLKDNKDFFDFLDYSTVKKILFKPSTDKTFREMYVHLGLLKSVIVHSAWEYAFSFDDFSKSKSLIEGFLDKSKLEGVKVSDKKDEISKLGDKIELYEKSIATMEEDIVNASDKKDSASFVDSVRGENKSNNNVYNGFSWEQLSSLSEGGFLKAGKDPLVIATISCNENLSVEGYLLKEGSPKQCAVIYFDGVDVQPFKSLVYSKTLKAYYRYLNIDAETGKFNIHFEKNENSEKLKDIPLVLRLWSAPFSAFVKVNIS</sequence>
<evidence type="ECO:0000256" key="1">
    <source>
        <dbReference type="SAM" id="Coils"/>
    </source>
</evidence>
<keyword evidence="3" id="KW-1185">Reference proteome</keyword>
<evidence type="ECO:0008006" key="4">
    <source>
        <dbReference type="Google" id="ProtNLM"/>
    </source>
</evidence>
<comment type="caution">
    <text evidence="2">The sequence shown here is derived from an EMBL/GenBank/DDBJ whole genome shotgun (WGS) entry which is preliminary data.</text>
</comment>
<evidence type="ECO:0000313" key="3">
    <source>
        <dbReference type="Proteomes" id="UP001596030"/>
    </source>
</evidence>
<gene>
    <name evidence="2" type="ORF">ACFO0U_13540</name>
</gene>
<evidence type="ECO:0000313" key="2">
    <source>
        <dbReference type="EMBL" id="MFC4539795.1"/>
    </source>
</evidence>